<comment type="subcellular location">
    <subcellularLocation>
        <location evidence="1">Membrane</location>
        <topology evidence="1">Multi-pass membrane protein</topology>
    </subcellularLocation>
</comment>
<evidence type="ECO:0000256" key="5">
    <source>
        <dbReference type="SAM" id="Phobius"/>
    </source>
</evidence>
<sequence>MAREERATPPEELSVPGTQHLIDLEHSKLLLLPTPSTAPEDPLNWSKWRKAITSLSWVIYVFFNSLANANLASVLEPLSEANGLPVSVLNAGTGYLFLLAGWGLFFWQPFALQYGKRLTYILSLLGIVAVTMWAPYITTEGQWYGRSILAGFFAAPVEALPELSIADVYFTHERGTWTGVYAMTLVGSNFAAPLICGFINVGQGWRWVFYYPAIFAGAAAVLLYFIMEETNFDRKGKDLKTLDQASVKDGSTQYSAHEVEKTMSSDGTVHENRHQLRRHLLNPVSVSRPFLFHHRLLLQARFCFFPLPLFAGFLYGSSLIWFNVMNATASTIFSEPPYSFASSIVGLTYISPMLGTLGAAIYNGYFSDVLAKRLARRNGHGVFEPEYRLPLALILLLVTPASLILWGVGAAHEVHWFGLIVAMCGLGFQNTVGAGAAFNYLVDSYTEMSGDALTAVIIVRNTMSFAVNYGISPWVDRMGLVDAFVTAAMVGLACAATTCLLIWKGKEMRARSKKTYWKLVERQAAKSILTIPPYDRHGRSAFSGHSSSDEDLSEHAAACPVILAFHPKAKLVQTCVYVIRK</sequence>
<feature type="transmembrane region" description="Helical" evidence="5">
    <location>
        <begin position="143"/>
        <end position="160"/>
    </location>
</feature>
<keyword evidence="4 5" id="KW-0472">Membrane</keyword>
<dbReference type="InterPro" id="IPR011701">
    <property type="entry name" value="MFS"/>
</dbReference>
<feature type="transmembrane region" description="Helical" evidence="5">
    <location>
        <begin position="414"/>
        <end position="440"/>
    </location>
</feature>
<evidence type="ECO:0000256" key="4">
    <source>
        <dbReference type="ARBA" id="ARBA00023136"/>
    </source>
</evidence>
<accession>A0A3M7DDT9</accession>
<dbReference type="VEuPathDB" id="FungiDB:BTJ68_11583"/>
<dbReference type="OrthoDB" id="5215911at2759"/>
<dbReference type="Proteomes" id="UP000270230">
    <property type="component" value="Unassembled WGS sequence"/>
</dbReference>
<protein>
    <recommendedName>
        <fullName evidence="8">Major facilitator superfamily (MFS) profile domain-containing protein</fullName>
    </recommendedName>
</protein>
<feature type="transmembrane region" description="Helical" evidence="5">
    <location>
        <begin position="483"/>
        <end position="503"/>
    </location>
</feature>
<comment type="caution">
    <text evidence="6">The sequence shown here is derived from an EMBL/GenBank/DDBJ whole genome shotgun (WGS) entry which is preliminary data.</text>
</comment>
<dbReference type="GO" id="GO:0022857">
    <property type="term" value="F:transmembrane transporter activity"/>
    <property type="evidence" value="ECO:0007669"/>
    <property type="project" value="InterPro"/>
</dbReference>
<dbReference type="InterPro" id="IPR036259">
    <property type="entry name" value="MFS_trans_sf"/>
</dbReference>
<feature type="transmembrane region" description="Helical" evidence="5">
    <location>
        <begin position="57"/>
        <end position="75"/>
    </location>
</feature>
<evidence type="ECO:0000256" key="2">
    <source>
        <dbReference type="ARBA" id="ARBA00022692"/>
    </source>
</evidence>
<name>A0A3M7DDT9_HORWE</name>
<organism evidence="6 7">
    <name type="scientific">Hortaea werneckii</name>
    <name type="common">Black yeast</name>
    <name type="synonym">Cladosporium werneckii</name>
    <dbReference type="NCBI Taxonomy" id="91943"/>
    <lineage>
        <taxon>Eukaryota</taxon>
        <taxon>Fungi</taxon>
        <taxon>Dikarya</taxon>
        <taxon>Ascomycota</taxon>
        <taxon>Pezizomycotina</taxon>
        <taxon>Dothideomycetes</taxon>
        <taxon>Dothideomycetidae</taxon>
        <taxon>Mycosphaerellales</taxon>
        <taxon>Teratosphaeriaceae</taxon>
        <taxon>Hortaea</taxon>
    </lineage>
</organism>
<dbReference type="PANTHER" id="PTHR23502:SF30">
    <property type="entry name" value="TRANSPORTER, PUTATIVE (AFU_ORTHOLOGUE AFUA_8G04702)-RELATED"/>
    <property type="match status" value="1"/>
</dbReference>
<evidence type="ECO:0000256" key="1">
    <source>
        <dbReference type="ARBA" id="ARBA00004141"/>
    </source>
</evidence>
<dbReference type="Pfam" id="PF07690">
    <property type="entry name" value="MFS_1"/>
    <property type="match status" value="1"/>
</dbReference>
<dbReference type="AlphaFoldDB" id="A0A3M7DDT9"/>
<keyword evidence="3 5" id="KW-1133">Transmembrane helix</keyword>
<evidence type="ECO:0000313" key="6">
    <source>
        <dbReference type="EMBL" id="RMY62380.1"/>
    </source>
</evidence>
<proteinExistence type="predicted"/>
<feature type="transmembrane region" description="Helical" evidence="5">
    <location>
        <begin position="180"/>
        <end position="201"/>
    </location>
</feature>
<feature type="transmembrane region" description="Helical" evidence="5">
    <location>
        <begin position="387"/>
        <end position="408"/>
    </location>
</feature>
<feature type="transmembrane region" description="Helical" evidence="5">
    <location>
        <begin position="344"/>
        <end position="366"/>
    </location>
</feature>
<dbReference type="SUPFAM" id="SSF103473">
    <property type="entry name" value="MFS general substrate transporter"/>
    <property type="match status" value="1"/>
</dbReference>
<dbReference type="EMBL" id="QWIN01000013">
    <property type="protein sequence ID" value="RMY62380.1"/>
    <property type="molecule type" value="Genomic_DNA"/>
</dbReference>
<feature type="transmembrane region" description="Helical" evidence="5">
    <location>
        <begin position="452"/>
        <end position="471"/>
    </location>
</feature>
<feature type="transmembrane region" description="Helical" evidence="5">
    <location>
        <begin position="207"/>
        <end position="227"/>
    </location>
</feature>
<feature type="transmembrane region" description="Helical" evidence="5">
    <location>
        <begin position="118"/>
        <end position="137"/>
    </location>
</feature>
<feature type="transmembrane region" description="Helical" evidence="5">
    <location>
        <begin position="87"/>
        <end position="106"/>
    </location>
</feature>
<evidence type="ECO:0000256" key="3">
    <source>
        <dbReference type="ARBA" id="ARBA00022989"/>
    </source>
</evidence>
<reference evidence="6 7" key="1">
    <citation type="journal article" date="2018" name="BMC Genomics">
        <title>Genomic evidence for intraspecific hybridization in a clonal and extremely halotolerant yeast.</title>
        <authorList>
            <person name="Gostincar C."/>
            <person name="Stajich J.E."/>
            <person name="Zupancic J."/>
            <person name="Zalar P."/>
            <person name="Gunde-Cimerman N."/>
        </authorList>
    </citation>
    <scope>NUCLEOTIDE SEQUENCE [LARGE SCALE GENOMIC DNA]</scope>
    <source>
        <strain evidence="6 7">EXF-151</strain>
    </source>
</reference>
<dbReference type="PANTHER" id="PTHR23502">
    <property type="entry name" value="MAJOR FACILITATOR SUPERFAMILY"/>
    <property type="match status" value="1"/>
</dbReference>
<evidence type="ECO:0008006" key="8">
    <source>
        <dbReference type="Google" id="ProtNLM"/>
    </source>
</evidence>
<feature type="transmembrane region" description="Helical" evidence="5">
    <location>
        <begin position="302"/>
        <end position="324"/>
    </location>
</feature>
<keyword evidence="2 5" id="KW-0812">Transmembrane</keyword>
<dbReference type="GO" id="GO:0005886">
    <property type="term" value="C:plasma membrane"/>
    <property type="evidence" value="ECO:0007669"/>
    <property type="project" value="TreeGrafter"/>
</dbReference>
<dbReference type="Gene3D" id="1.20.1250.20">
    <property type="entry name" value="MFS general substrate transporter like domains"/>
    <property type="match status" value="1"/>
</dbReference>
<evidence type="ECO:0000313" key="7">
    <source>
        <dbReference type="Proteomes" id="UP000270230"/>
    </source>
</evidence>
<gene>
    <name evidence="6" type="ORF">D0865_00465</name>
</gene>